<feature type="transmembrane region" description="Helical" evidence="1">
    <location>
        <begin position="6"/>
        <end position="25"/>
    </location>
</feature>
<organism evidence="2 3">
    <name type="scientific">Desulfonispora thiosulfatigenes DSM 11270</name>
    <dbReference type="NCBI Taxonomy" id="656914"/>
    <lineage>
        <taxon>Bacteria</taxon>
        <taxon>Bacillati</taxon>
        <taxon>Bacillota</taxon>
        <taxon>Clostridia</taxon>
        <taxon>Eubacteriales</taxon>
        <taxon>Peptococcaceae</taxon>
        <taxon>Desulfonispora</taxon>
    </lineage>
</organism>
<keyword evidence="1" id="KW-1133">Transmembrane helix</keyword>
<proteinExistence type="predicted"/>
<sequence length="97" mass="11252">MVNVNAVLIGGLFVFYFSLLFEVMIKADEEKYLKSITWENQLIKLSDYILVHTSKESYHGIFRGLITQNGEWIFIMSCEGNPRVKIPWTHINAITKV</sequence>
<gene>
    <name evidence="2" type="ORF">SAMN00017405_1473</name>
</gene>
<dbReference type="EMBL" id="FWWT01000023">
    <property type="protein sequence ID" value="SMB96209.1"/>
    <property type="molecule type" value="Genomic_DNA"/>
</dbReference>
<dbReference type="RefSeq" id="WP_084054326.1">
    <property type="nucleotide sequence ID" value="NZ_FWWT01000023.1"/>
</dbReference>
<keyword evidence="1" id="KW-0472">Membrane</keyword>
<accession>A0A1W1VS88</accession>
<dbReference type="AlphaFoldDB" id="A0A1W1VS88"/>
<evidence type="ECO:0000313" key="2">
    <source>
        <dbReference type="EMBL" id="SMB96209.1"/>
    </source>
</evidence>
<keyword evidence="3" id="KW-1185">Reference proteome</keyword>
<evidence type="ECO:0000313" key="3">
    <source>
        <dbReference type="Proteomes" id="UP000192731"/>
    </source>
</evidence>
<reference evidence="2 3" key="1">
    <citation type="submission" date="2017-04" db="EMBL/GenBank/DDBJ databases">
        <authorList>
            <person name="Afonso C.L."/>
            <person name="Miller P.J."/>
            <person name="Scott M.A."/>
            <person name="Spackman E."/>
            <person name="Goraichik I."/>
            <person name="Dimitrov K.M."/>
            <person name="Suarez D.L."/>
            <person name="Swayne D.E."/>
        </authorList>
    </citation>
    <scope>NUCLEOTIDE SEQUENCE [LARGE SCALE GENOMIC DNA]</scope>
    <source>
        <strain evidence="2 3">DSM 11270</strain>
    </source>
</reference>
<name>A0A1W1VS88_DESTI</name>
<evidence type="ECO:0000256" key="1">
    <source>
        <dbReference type="SAM" id="Phobius"/>
    </source>
</evidence>
<keyword evidence="1" id="KW-0812">Transmembrane</keyword>
<dbReference type="Proteomes" id="UP000192731">
    <property type="component" value="Unassembled WGS sequence"/>
</dbReference>
<protein>
    <submittedName>
        <fullName evidence="2">Uncharacterized protein</fullName>
    </submittedName>
</protein>